<keyword evidence="6" id="KW-1185">Reference proteome</keyword>
<dbReference type="GO" id="GO:0003756">
    <property type="term" value="F:protein disulfide isomerase activity"/>
    <property type="evidence" value="ECO:0007669"/>
    <property type="project" value="TreeGrafter"/>
</dbReference>
<dbReference type="Gene3D" id="3.40.30.10">
    <property type="entry name" value="Glutaredoxin"/>
    <property type="match status" value="1"/>
</dbReference>
<keyword evidence="3" id="KW-1133">Transmembrane helix</keyword>
<reference evidence="5" key="1">
    <citation type="submission" date="2016-10" db="EMBL/GenBank/DDBJ databases">
        <authorList>
            <person name="Benchimol M."/>
            <person name="Almeida L.G."/>
            <person name="Vasconcelos A.T."/>
            <person name="Perreira-Neves A."/>
            <person name="Rosa I.A."/>
            <person name="Tasca T."/>
            <person name="Bogo M.R."/>
            <person name="de Souza W."/>
        </authorList>
    </citation>
    <scope>NUCLEOTIDE SEQUENCE [LARGE SCALE GENOMIC DNA]</scope>
    <source>
        <strain evidence="5">K</strain>
    </source>
</reference>
<dbReference type="VEuPathDB" id="TrichDB:TRFO_34076"/>
<organism evidence="5 6">
    <name type="scientific">Tritrichomonas foetus</name>
    <dbReference type="NCBI Taxonomy" id="1144522"/>
    <lineage>
        <taxon>Eukaryota</taxon>
        <taxon>Metamonada</taxon>
        <taxon>Parabasalia</taxon>
        <taxon>Tritrichomonadida</taxon>
        <taxon>Tritrichomonadidae</taxon>
        <taxon>Tritrichomonas</taxon>
    </lineage>
</organism>
<comment type="similarity">
    <text evidence="1">Belongs to the protein disulfide isomerase family.</text>
</comment>
<feature type="transmembrane region" description="Helical" evidence="3">
    <location>
        <begin position="367"/>
        <end position="389"/>
    </location>
</feature>
<evidence type="ECO:0000259" key="4">
    <source>
        <dbReference type="PROSITE" id="PS51352"/>
    </source>
</evidence>
<sequence>MFFPLITLILESIKLNNDTFISTVENEFNLPIFVEVWDRWCPHCQAFASTWENLTNNSVFNEKVIFADVDCSVQTKICKKFQGTQTPRFFWIENKKISAYSGSISLNPMIEYIQKQIGNLETLYFIHSQEEINEIKNSFLFRLRANKTNLINQARKIAQKHNDIDPIFHIYIENNININTNQNNYIKTNEEPENEEYKENENLINLEFIVEKNRVIKPPENASLDFFINSRSILPLSKYTRKGDYLINIFGLKTIIFFKGNRLNDQLMNEVERIIEEKYPLLTSLTANCPAWNYPCRYFSSKSDEIVISIKENHLFYKIKINSKTTLKDIDEKISEIIEGKVKPSGPGNCQFKILLYDLRGEGGFRYYILFFPVTIVTLLILIMGYFFFEPIIEEFMSGRKMNPKEE</sequence>
<dbReference type="AlphaFoldDB" id="A0A1J4JPN9"/>
<dbReference type="InterPro" id="IPR036249">
    <property type="entry name" value="Thioredoxin-like_sf"/>
</dbReference>
<dbReference type="InterPro" id="IPR051063">
    <property type="entry name" value="PDI"/>
</dbReference>
<protein>
    <recommendedName>
        <fullName evidence="4">Thioredoxin domain-containing protein</fullName>
    </recommendedName>
</protein>
<comment type="caution">
    <text evidence="5">The sequence shown here is derived from an EMBL/GenBank/DDBJ whole genome shotgun (WGS) entry which is preliminary data.</text>
</comment>
<evidence type="ECO:0000313" key="5">
    <source>
        <dbReference type="EMBL" id="OHS99493.1"/>
    </source>
</evidence>
<dbReference type="Proteomes" id="UP000179807">
    <property type="component" value="Unassembled WGS sequence"/>
</dbReference>
<name>A0A1J4JPN9_9EUKA</name>
<dbReference type="RefSeq" id="XP_068352630.1">
    <property type="nucleotide sequence ID" value="XM_068509455.1"/>
</dbReference>
<dbReference type="GO" id="GO:0005783">
    <property type="term" value="C:endoplasmic reticulum"/>
    <property type="evidence" value="ECO:0007669"/>
    <property type="project" value="TreeGrafter"/>
</dbReference>
<proteinExistence type="inferred from homology"/>
<evidence type="ECO:0000313" key="6">
    <source>
        <dbReference type="Proteomes" id="UP000179807"/>
    </source>
</evidence>
<evidence type="ECO:0000256" key="3">
    <source>
        <dbReference type="SAM" id="Phobius"/>
    </source>
</evidence>
<dbReference type="OrthoDB" id="427280at2759"/>
<gene>
    <name evidence="5" type="ORF">TRFO_34076</name>
</gene>
<dbReference type="PANTHER" id="PTHR45672:SF3">
    <property type="entry name" value="THIOREDOXIN DOMAIN-CONTAINING PROTEIN 5"/>
    <property type="match status" value="1"/>
</dbReference>
<dbReference type="PROSITE" id="PS51352">
    <property type="entry name" value="THIOREDOXIN_2"/>
    <property type="match status" value="1"/>
</dbReference>
<dbReference type="PANTHER" id="PTHR45672">
    <property type="entry name" value="PROTEIN DISULFIDE-ISOMERASE C17H9.14C-RELATED"/>
    <property type="match status" value="1"/>
</dbReference>
<dbReference type="PROSITE" id="PS00194">
    <property type="entry name" value="THIOREDOXIN_1"/>
    <property type="match status" value="1"/>
</dbReference>
<dbReference type="InterPro" id="IPR017937">
    <property type="entry name" value="Thioredoxin_CS"/>
</dbReference>
<keyword evidence="2" id="KW-0732">Signal</keyword>
<dbReference type="EMBL" id="MLAK01001003">
    <property type="protein sequence ID" value="OHS99493.1"/>
    <property type="molecule type" value="Genomic_DNA"/>
</dbReference>
<dbReference type="CDD" id="cd02961">
    <property type="entry name" value="PDI_a_family"/>
    <property type="match status" value="1"/>
</dbReference>
<evidence type="ECO:0000256" key="2">
    <source>
        <dbReference type="ARBA" id="ARBA00022729"/>
    </source>
</evidence>
<dbReference type="InterPro" id="IPR013766">
    <property type="entry name" value="Thioredoxin_domain"/>
</dbReference>
<dbReference type="GO" id="GO:0006457">
    <property type="term" value="P:protein folding"/>
    <property type="evidence" value="ECO:0007669"/>
    <property type="project" value="TreeGrafter"/>
</dbReference>
<dbReference type="GeneID" id="94844159"/>
<accession>A0A1J4JPN9</accession>
<dbReference type="Pfam" id="PF00085">
    <property type="entry name" value="Thioredoxin"/>
    <property type="match status" value="1"/>
</dbReference>
<feature type="domain" description="Thioredoxin" evidence="4">
    <location>
        <begin position="4"/>
        <end position="118"/>
    </location>
</feature>
<evidence type="ECO:0000256" key="1">
    <source>
        <dbReference type="ARBA" id="ARBA00006347"/>
    </source>
</evidence>
<dbReference type="SUPFAM" id="SSF52833">
    <property type="entry name" value="Thioredoxin-like"/>
    <property type="match status" value="1"/>
</dbReference>
<keyword evidence="3" id="KW-0812">Transmembrane</keyword>
<keyword evidence="3" id="KW-0472">Membrane</keyword>